<dbReference type="PROSITE" id="PS00092">
    <property type="entry name" value="N6_MTASE"/>
    <property type="match status" value="1"/>
</dbReference>
<evidence type="ECO:0000256" key="2">
    <source>
        <dbReference type="ARBA" id="ARBA00022679"/>
    </source>
</evidence>
<evidence type="ECO:0000259" key="6">
    <source>
        <dbReference type="Pfam" id="PF05175"/>
    </source>
</evidence>
<feature type="binding site" evidence="5">
    <location>
        <position position="184"/>
    </location>
    <ligand>
        <name>S-adenosyl-L-methionine</name>
        <dbReference type="ChEBI" id="CHEBI:59789"/>
    </ligand>
</feature>
<dbReference type="InterPro" id="IPR004556">
    <property type="entry name" value="HemK-like"/>
</dbReference>
<dbReference type="PANTHER" id="PTHR18895:SF74">
    <property type="entry name" value="MTRF1L RELEASE FACTOR GLUTAMINE METHYLTRANSFERASE"/>
    <property type="match status" value="1"/>
</dbReference>
<dbReference type="InterPro" id="IPR029063">
    <property type="entry name" value="SAM-dependent_MTases_sf"/>
</dbReference>
<feature type="binding site" evidence="5">
    <location>
        <begin position="184"/>
        <end position="187"/>
    </location>
    <ligand>
        <name>substrate</name>
    </ligand>
</feature>
<comment type="caution">
    <text evidence="8">The sequence shown here is derived from an EMBL/GenBank/DDBJ whole genome shotgun (WGS) entry which is preliminary data.</text>
</comment>
<dbReference type="PANTHER" id="PTHR18895">
    <property type="entry name" value="HEMK METHYLTRANSFERASE"/>
    <property type="match status" value="1"/>
</dbReference>
<dbReference type="FunFam" id="3.40.50.150:FF:000053">
    <property type="entry name" value="Release factor glutamine methyltransferase"/>
    <property type="match status" value="1"/>
</dbReference>
<dbReference type="Pfam" id="PF17827">
    <property type="entry name" value="PrmC_N"/>
    <property type="match status" value="1"/>
</dbReference>
<dbReference type="NCBIfam" id="TIGR00536">
    <property type="entry name" value="hemK_fam"/>
    <property type="match status" value="1"/>
</dbReference>
<dbReference type="GO" id="GO:0003676">
    <property type="term" value="F:nucleic acid binding"/>
    <property type="evidence" value="ECO:0007669"/>
    <property type="project" value="InterPro"/>
</dbReference>
<comment type="catalytic activity">
    <reaction evidence="4 5">
        <text>L-glutaminyl-[peptide chain release factor] + S-adenosyl-L-methionine = N(5)-methyl-L-glutaminyl-[peptide chain release factor] + S-adenosyl-L-homocysteine + H(+)</text>
        <dbReference type="Rhea" id="RHEA:42896"/>
        <dbReference type="Rhea" id="RHEA-COMP:10271"/>
        <dbReference type="Rhea" id="RHEA-COMP:10272"/>
        <dbReference type="ChEBI" id="CHEBI:15378"/>
        <dbReference type="ChEBI" id="CHEBI:30011"/>
        <dbReference type="ChEBI" id="CHEBI:57856"/>
        <dbReference type="ChEBI" id="CHEBI:59789"/>
        <dbReference type="ChEBI" id="CHEBI:61891"/>
        <dbReference type="EC" id="2.1.1.297"/>
    </reaction>
</comment>
<dbReference type="Proteomes" id="UP000294963">
    <property type="component" value="Unassembled WGS sequence"/>
</dbReference>
<dbReference type="NCBIfam" id="TIGR03534">
    <property type="entry name" value="RF_mod_PrmC"/>
    <property type="match status" value="1"/>
</dbReference>
<keyword evidence="2 5" id="KW-0808">Transferase</keyword>
<feature type="binding site" evidence="5">
    <location>
        <position position="166"/>
    </location>
    <ligand>
        <name>S-adenosyl-L-methionine</name>
        <dbReference type="ChEBI" id="CHEBI:59789"/>
    </ligand>
</feature>
<dbReference type="CDD" id="cd02440">
    <property type="entry name" value="AdoMet_MTases"/>
    <property type="match status" value="1"/>
</dbReference>
<feature type="domain" description="Methyltransferase small" evidence="6">
    <location>
        <begin position="100"/>
        <end position="197"/>
    </location>
</feature>
<dbReference type="InterPro" id="IPR019874">
    <property type="entry name" value="RF_methyltr_PrmC"/>
</dbReference>
<proteinExistence type="inferred from homology"/>
<dbReference type="InterPro" id="IPR050320">
    <property type="entry name" value="N5-glutamine_MTase"/>
</dbReference>
<dbReference type="AlphaFoldDB" id="A0A4R1XVU6"/>
<gene>
    <name evidence="5" type="primary">prmC</name>
    <name evidence="8" type="ORF">EC844_11947</name>
</gene>
<dbReference type="InterPro" id="IPR002052">
    <property type="entry name" value="DNA_methylase_N6_adenine_CS"/>
</dbReference>
<dbReference type="Gene3D" id="3.40.50.150">
    <property type="entry name" value="Vaccinia Virus protein VP39"/>
    <property type="match status" value="1"/>
</dbReference>
<dbReference type="InterPro" id="IPR007848">
    <property type="entry name" value="Small_mtfrase_dom"/>
</dbReference>
<organism evidence="8 9">
    <name type="scientific">Acinetobacter calcoaceticus</name>
    <dbReference type="NCBI Taxonomy" id="471"/>
    <lineage>
        <taxon>Bacteria</taxon>
        <taxon>Pseudomonadati</taxon>
        <taxon>Pseudomonadota</taxon>
        <taxon>Gammaproteobacteria</taxon>
        <taxon>Moraxellales</taxon>
        <taxon>Moraxellaceae</taxon>
        <taxon>Acinetobacter</taxon>
        <taxon>Acinetobacter calcoaceticus/baumannii complex</taxon>
    </lineage>
</organism>
<dbReference type="EMBL" id="SLVJ01000019">
    <property type="protein sequence ID" value="TCM63833.1"/>
    <property type="molecule type" value="Genomic_DNA"/>
</dbReference>
<keyword evidence="1 5" id="KW-0489">Methyltransferase</keyword>
<evidence type="ECO:0000313" key="9">
    <source>
        <dbReference type="Proteomes" id="UP000294963"/>
    </source>
</evidence>
<comment type="similarity">
    <text evidence="5">Belongs to the protein N5-glutamine methyltransferase family. PrmC subfamily.</text>
</comment>
<evidence type="ECO:0000256" key="3">
    <source>
        <dbReference type="ARBA" id="ARBA00022691"/>
    </source>
</evidence>
<protein>
    <recommendedName>
        <fullName evidence="5">Release factor glutamine methyltransferase</fullName>
        <shortName evidence="5">RF MTase</shortName>
        <ecNumber evidence="5">2.1.1.297</ecNumber>
    </recommendedName>
    <alternativeName>
        <fullName evidence="5">N5-glutamine methyltransferase PrmC</fullName>
    </alternativeName>
    <alternativeName>
        <fullName evidence="5">Protein-(glutamine-N5) MTase PrmC</fullName>
    </alternativeName>
    <alternativeName>
        <fullName evidence="5">Protein-glutamine N-methyltransferase PrmC</fullName>
    </alternativeName>
</protein>
<dbReference type="SUPFAM" id="SSF53335">
    <property type="entry name" value="S-adenosyl-L-methionine-dependent methyltransferases"/>
    <property type="match status" value="1"/>
</dbReference>
<dbReference type="Gene3D" id="1.10.8.10">
    <property type="entry name" value="DNA helicase RuvA subunit, C-terminal domain"/>
    <property type="match status" value="1"/>
</dbReference>
<accession>A0A4R1XVU6</accession>
<comment type="function">
    <text evidence="5">Methylates the class 1 translation termination release factors RF1/PrfA and RF2/PrfB on the glutamine residue of the universally conserved GGQ motif.</text>
</comment>
<keyword evidence="9" id="KW-1185">Reference proteome</keyword>
<dbReference type="InterPro" id="IPR040758">
    <property type="entry name" value="PrmC_N"/>
</dbReference>
<feature type="binding site" evidence="5">
    <location>
        <begin position="115"/>
        <end position="119"/>
    </location>
    <ligand>
        <name>S-adenosyl-L-methionine</name>
        <dbReference type="ChEBI" id="CHEBI:59789"/>
    </ligand>
</feature>
<evidence type="ECO:0000259" key="7">
    <source>
        <dbReference type="Pfam" id="PF17827"/>
    </source>
</evidence>
<feature type="domain" description="Release factor glutamine methyltransferase N-terminal" evidence="7">
    <location>
        <begin position="6"/>
        <end position="71"/>
    </location>
</feature>
<dbReference type="HAMAP" id="MF_02126">
    <property type="entry name" value="RF_methyltr_PrmC"/>
    <property type="match status" value="1"/>
</dbReference>
<sequence length="278" mass="30150">MNIAQALAVRGEIESYQRQENAWLLQHILGIANALELKISADIELSIEHEQQYLAALARIEAGEPLAYVTGSQPFWTLDLNVTADTLVPRPDTEVLVETVLLLALPENARVVDLGTGTGAIALSLASERPSWQVVATDIYPPTLAVAQGNAVKHGLDQVQFACGAWLDAFDSSSCAKFDLIVSNPPYIDADDVHMSALASEPERALVAAKQGLADIEQIIQQGRDWLNPMGWMAIEHGYLQAADVQAIYLQAGFEQIRTVQDYGGNDRVTLAVKTTSS</sequence>
<evidence type="ECO:0000256" key="1">
    <source>
        <dbReference type="ARBA" id="ARBA00022603"/>
    </source>
</evidence>
<feature type="binding site" evidence="5">
    <location>
        <position position="138"/>
    </location>
    <ligand>
        <name>S-adenosyl-L-methionine</name>
        <dbReference type="ChEBI" id="CHEBI:59789"/>
    </ligand>
</feature>
<dbReference type="EC" id="2.1.1.297" evidence="5"/>
<evidence type="ECO:0000256" key="5">
    <source>
        <dbReference type="HAMAP-Rule" id="MF_02126"/>
    </source>
</evidence>
<dbReference type="OrthoDB" id="9800643at2"/>
<dbReference type="GO" id="GO:0032259">
    <property type="term" value="P:methylation"/>
    <property type="evidence" value="ECO:0007669"/>
    <property type="project" value="UniProtKB-KW"/>
</dbReference>
<dbReference type="Pfam" id="PF05175">
    <property type="entry name" value="MTS"/>
    <property type="match status" value="1"/>
</dbReference>
<evidence type="ECO:0000313" key="8">
    <source>
        <dbReference type="EMBL" id="TCM63833.1"/>
    </source>
</evidence>
<reference evidence="8 9" key="1">
    <citation type="submission" date="2019-03" db="EMBL/GenBank/DDBJ databases">
        <title>Genomic analyses of the natural microbiome of Caenorhabditis elegans.</title>
        <authorList>
            <person name="Samuel B."/>
        </authorList>
    </citation>
    <scope>NUCLEOTIDE SEQUENCE [LARGE SCALE GENOMIC DNA]</scope>
    <source>
        <strain evidence="8 9">JUb89</strain>
    </source>
</reference>
<dbReference type="GO" id="GO:0102559">
    <property type="term" value="F:peptide chain release factor N(5)-glutamine methyltransferase activity"/>
    <property type="evidence" value="ECO:0007669"/>
    <property type="project" value="UniProtKB-EC"/>
</dbReference>
<evidence type="ECO:0000256" key="4">
    <source>
        <dbReference type="ARBA" id="ARBA00048391"/>
    </source>
</evidence>
<keyword evidence="3 5" id="KW-0949">S-adenosyl-L-methionine</keyword>
<name>A0A4R1XVU6_ACICA</name>